<gene>
    <name evidence="1" type="ORF">C5E16_12325</name>
</gene>
<dbReference type="Gene3D" id="3.40.50.2000">
    <property type="entry name" value="Glycogen Phosphorylase B"/>
    <property type="match status" value="2"/>
</dbReference>
<dbReference type="SUPFAM" id="SSF53756">
    <property type="entry name" value="UDP-Glycosyltransferase/glycogen phosphorylase"/>
    <property type="match status" value="1"/>
</dbReference>
<proteinExistence type="predicted"/>
<evidence type="ECO:0000313" key="1">
    <source>
        <dbReference type="EMBL" id="PPF66120.1"/>
    </source>
</evidence>
<evidence type="ECO:0000313" key="2">
    <source>
        <dbReference type="Proteomes" id="UP000239241"/>
    </source>
</evidence>
<accession>A0A2S5VRN3</accession>
<dbReference type="AlphaFoldDB" id="A0A2S5VRN3"/>
<dbReference type="CDD" id="cd03801">
    <property type="entry name" value="GT4_PimA-like"/>
    <property type="match status" value="1"/>
</dbReference>
<protein>
    <submittedName>
        <fullName evidence="1">Glycosyl transferase family 1</fullName>
    </submittedName>
</protein>
<keyword evidence="1" id="KW-0808">Transferase</keyword>
<dbReference type="RefSeq" id="WP_104290893.1">
    <property type="nucleotide sequence ID" value="NZ_PSXY01000023.1"/>
</dbReference>
<dbReference type="PANTHER" id="PTHR12526">
    <property type="entry name" value="GLYCOSYLTRANSFERASE"/>
    <property type="match status" value="1"/>
</dbReference>
<reference evidence="1 2" key="1">
    <citation type="submission" date="2018-02" db="EMBL/GenBank/DDBJ databases">
        <title>Bacteriophage NCPPB3778 and a type I-E CRISPR drive the evolution of the US Biological Select Agent, Rathayibacter toxicus.</title>
        <authorList>
            <person name="Davis E.W.II."/>
            <person name="Tabima J.F."/>
            <person name="Weisberg A.J."/>
            <person name="Lopes L.D."/>
            <person name="Wiseman M.S."/>
            <person name="Wiseman M.S."/>
            <person name="Pupko T."/>
            <person name="Belcher M.S."/>
            <person name="Sechler A.J."/>
            <person name="Tancos M.A."/>
            <person name="Schroeder B.K."/>
            <person name="Murray T.D."/>
            <person name="Luster D.G."/>
            <person name="Schneider W.L."/>
            <person name="Rogers E."/>
            <person name="Andreote F.D."/>
            <person name="Grunwald N.J."/>
            <person name="Putnam M.L."/>
            <person name="Chang J.H."/>
        </authorList>
    </citation>
    <scope>NUCLEOTIDE SEQUENCE [LARGE SCALE GENOMIC DNA]</scope>
    <source>
        <strain evidence="1 2">AY1B3</strain>
    </source>
</reference>
<dbReference type="Proteomes" id="UP000239241">
    <property type="component" value="Unassembled WGS sequence"/>
</dbReference>
<organism evidence="1 2">
    <name type="scientific">Clavibacter michiganensis</name>
    <dbReference type="NCBI Taxonomy" id="28447"/>
    <lineage>
        <taxon>Bacteria</taxon>
        <taxon>Bacillati</taxon>
        <taxon>Actinomycetota</taxon>
        <taxon>Actinomycetes</taxon>
        <taxon>Micrococcales</taxon>
        <taxon>Microbacteriaceae</taxon>
        <taxon>Clavibacter</taxon>
    </lineage>
</organism>
<comment type="caution">
    <text evidence="1">The sequence shown here is derived from an EMBL/GenBank/DDBJ whole genome shotgun (WGS) entry which is preliminary data.</text>
</comment>
<dbReference type="EMBL" id="PSXY01000023">
    <property type="protein sequence ID" value="PPF66120.1"/>
    <property type="molecule type" value="Genomic_DNA"/>
</dbReference>
<name>A0A2S5VRN3_9MICO</name>
<sequence length="375" mass="40174">MTASSVPALRSSRVRLYESLRTAHLERAHQLAPASILYRVTRYDFDHDAARGLDLVQAGRLRGGLVLLRSDVRVLEVNEPLMLSSLPATAVALVAVAMRRMIGRPRTSVVTYAIGNSDPFEAPVGRRLRSRVRRMGERLLARWAMRRVDRIVYGTPGAREVYRAVLGGTRADASAELVLALPEPHDARPSDADPGSVVFVGALSERKGIRVLLAAWPAVRDARPDAVLRILGKGPLEAEVATAAAIDPTIVLEVDPERSRIHAAMRSSAVLALPSQPSPTWREQVGLPIVEGLSHGCTIVTTTETGLADWLREQGHGVTADPSSPSELAAVLVARLGAPVDRAEVIGALPHRDGRLAADDVLFATAAPVPAGRAS</sequence>
<dbReference type="Pfam" id="PF13692">
    <property type="entry name" value="Glyco_trans_1_4"/>
    <property type="match status" value="1"/>
</dbReference>
<dbReference type="GO" id="GO:0016740">
    <property type="term" value="F:transferase activity"/>
    <property type="evidence" value="ECO:0007669"/>
    <property type="project" value="UniProtKB-KW"/>
</dbReference>